<gene>
    <name evidence="2" type="ORF">IscW_ISCW007788</name>
</gene>
<dbReference type="AlphaFoldDB" id="B7PU80"/>
<dbReference type="VEuPathDB" id="VectorBase:ISCI007788"/>
<reference evidence="2 4" key="1">
    <citation type="submission" date="2008-03" db="EMBL/GenBank/DDBJ databases">
        <title>Annotation of Ixodes scapularis.</title>
        <authorList>
            <consortium name="Ixodes scapularis Genome Project Consortium"/>
            <person name="Caler E."/>
            <person name="Hannick L.I."/>
            <person name="Bidwell S."/>
            <person name="Joardar V."/>
            <person name="Thiagarajan M."/>
            <person name="Amedeo P."/>
            <person name="Galinsky K.J."/>
            <person name="Schobel S."/>
            <person name="Inman J."/>
            <person name="Hostetler J."/>
            <person name="Miller J."/>
            <person name="Hammond M."/>
            <person name="Megy K."/>
            <person name="Lawson D."/>
            <person name="Kodira C."/>
            <person name="Sutton G."/>
            <person name="Meyer J."/>
            <person name="Hill C.A."/>
            <person name="Birren B."/>
            <person name="Nene V."/>
            <person name="Collins F."/>
            <person name="Alarcon-Chaidez F."/>
            <person name="Wikel S."/>
            <person name="Strausberg R."/>
        </authorList>
    </citation>
    <scope>NUCLEOTIDE SEQUENCE [LARGE SCALE GENOMIC DNA]</scope>
    <source>
        <strain evidence="4">Wikel</strain>
        <strain evidence="2">Wikel colony</strain>
    </source>
</reference>
<dbReference type="Proteomes" id="UP000001555">
    <property type="component" value="Unassembled WGS sequence"/>
</dbReference>
<dbReference type="EMBL" id="DS791111">
    <property type="protein sequence ID" value="EEC10152.1"/>
    <property type="molecule type" value="Genomic_DNA"/>
</dbReference>
<dbReference type="EnsemblMetazoa" id="ISCW007788-RA">
    <property type="protein sequence ID" value="ISCW007788-PA"/>
    <property type="gene ID" value="ISCW007788"/>
</dbReference>
<sequence>MTGGSCDASGVATPLAATPVKRSGAPRDASCPVAEKTPPGPLESLDETRPWSP</sequence>
<name>B7PU80_IXOSC</name>
<accession>B7PU80</accession>
<proteinExistence type="predicted"/>
<dbReference type="EMBL" id="ABJB010005130">
    <property type="status" value="NOT_ANNOTATED_CDS"/>
    <property type="molecule type" value="Genomic_DNA"/>
</dbReference>
<evidence type="ECO:0000313" key="4">
    <source>
        <dbReference type="Proteomes" id="UP000001555"/>
    </source>
</evidence>
<protein>
    <submittedName>
        <fullName evidence="2 3">Uncharacterized protein</fullName>
    </submittedName>
</protein>
<dbReference type="InParanoid" id="B7PU80"/>
<dbReference type="PaxDb" id="6945-B7PU80"/>
<reference evidence="3" key="2">
    <citation type="submission" date="2020-05" db="UniProtKB">
        <authorList>
            <consortium name="EnsemblMetazoa"/>
        </authorList>
    </citation>
    <scope>IDENTIFICATION</scope>
    <source>
        <strain evidence="3">wikel</strain>
    </source>
</reference>
<keyword evidence="4" id="KW-1185">Reference proteome</keyword>
<evidence type="ECO:0000313" key="2">
    <source>
        <dbReference type="EMBL" id="EEC10152.1"/>
    </source>
</evidence>
<dbReference type="VEuPathDB" id="VectorBase:ISCW007788"/>
<organism>
    <name type="scientific">Ixodes scapularis</name>
    <name type="common">Black-legged tick</name>
    <name type="synonym">Deer tick</name>
    <dbReference type="NCBI Taxonomy" id="6945"/>
    <lineage>
        <taxon>Eukaryota</taxon>
        <taxon>Metazoa</taxon>
        <taxon>Ecdysozoa</taxon>
        <taxon>Arthropoda</taxon>
        <taxon>Chelicerata</taxon>
        <taxon>Arachnida</taxon>
        <taxon>Acari</taxon>
        <taxon>Parasitiformes</taxon>
        <taxon>Ixodida</taxon>
        <taxon>Ixodoidea</taxon>
        <taxon>Ixodidae</taxon>
        <taxon>Ixodinae</taxon>
        <taxon>Ixodes</taxon>
    </lineage>
</organism>
<feature type="region of interest" description="Disordered" evidence="1">
    <location>
        <begin position="1"/>
        <end position="53"/>
    </location>
</feature>
<evidence type="ECO:0000256" key="1">
    <source>
        <dbReference type="SAM" id="MobiDB-lite"/>
    </source>
</evidence>
<dbReference type="HOGENOM" id="CLU_3071021_0_0_1"/>
<evidence type="ECO:0000313" key="3">
    <source>
        <dbReference type="EnsemblMetazoa" id="ISCW007788-PA"/>
    </source>
</evidence>